<reference evidence="2 3" key="1">
    <citation type="journal article" date="2013" name="Curr. Biol.">
        <title>The Genome of the Foraminiferan Reticulomyxa filosa.</title>
        <authorList>
            <person name="Glockner G."/>
            <person name="Hulsmann N."/>
            <person name="Schleicher M."/>
            <person name="Noegel A.A."/>
            <person name="Eichinger L."/>
            <person name="Gallinger C."/>
            <person name="Pawlowski J."/>
            <person name="Sierra R."/>
            <person name="Euteneuer U."/>
            <person name="Pillet L."/>
            <person name="Moustafa A."/>
            <person name="Platzer M."/>
            <person name="Groth M."/>
            <person name="Szafranski K."/>
            <person name="Schliwa M."/>
        </authorList>
    </citation>
    <scope>NUCLEOTIDE SEQUENCE [LARGE SCALE GENOMIC DNA]</scope>
</reference>
<feature type="compositionally biased region" description="Polar residues" evidence="1">
    <location>
        <begin position="1"/>
        <end position="13"/>
    </location>
</feature>
<feature type="compositionally biased region" description="Polar residues" evidence="1">
    <location>
        <begin position="24"/>
        <end position="33"/>
    </location>
</feature>
<organism evidence="2 3">
    <name type="scientific">Reticulomyxa filosa</name>
    <dbReference type="NCBI Taxonomy" id="46433"/>
    <lineage>
        <taxon>Eukaryota</taxon>
        <taxon>Sar</taxon>
        <taxon>Rhizaria</taxon>
        <taxon>Retaria</taxon>
        <taxon>Foraminifera</taxon>
        <taxon>Monothalamids</taxon>
        <taxon>Reticulomyxidae</taxon>
        <taxon>Reticulomyxa</taxon>
    </lineage>
</organism>
<accession>X6M1T4</accession>
<dbReference type="AlphaFoldDB" id="X6M1T4"/>
<dbReference type="EMBL" id="ASPP01025658">
    <property type="protein sequence ID" value="ETO07844.1"/>
    <property type="molecule type" value="Genomic_DNA"/>
</dbReference>
<evidence type="ECO:0000313" key="2">
    <source>
        <dbReference type="EMBL" id="ETO07844.1"/>
    </source>
</evidence>
<protein>
    <submittedName>
        <fullName evidence="2">Uncharacterized protein</fullName>
    </submittedName>
</protein>
<comment type="caution">
    <text evidence="2">The sequence shown here is derived from an EMBL/GenBank/DDBJ whole genome shotgun (WGS) entry which is preliminary data.</text>
</comment>
<feature type="region of interest" description="Disordered" evidence="1">
    <location>
        <begin position="91"/>
        <end position="120"/>
    </location>
</feature>
<dbReference type="Proteomes" id="UP000023152">
    <property type="component" value="Unassembled WGS sequence"/>
</dbReference>
<feature type="region of interest" description="Disordered" evidence="1">
    <location>
        <begin position="1"/>
        <end position="68"/>
    </location>
</feature>
<gene>
    <name evidence="2" type="ORF">RFI_29545</name>
</gene>
<keyword evidence="3" id="KW-1185">Reference proteome</keyword>
<proteinExistence type="predicted"/>
<evidence type="ECO:0000256" key="1">
    <source>
        <dbReference type="SAM" id="MobiDB-lite"/>
    </source>
</evidence>
<name>X6M1T4_RETFI</name>
<feature type="compositionally biased region" description="Basic and acidic residues" evidence="1">
    <location>
        <begin position="95"/>
        <end position="104"/>
    </location>
</feature>
<sequence length="150" mass="16584">MNIEFNTTNASSKKVNKNGRATHVTDSTNSHVKWNSRDETEGVSSTQTLLSSARTSKPQLQSIVKRERSGPVMGSMVKLFVSEEKECLELPGNENVKKGEKENDVMTWGDDDGPHGHNTSATMIIHDIDDHGTVLRRSSNANDCDQTKQN</sequence>
<feature type="compositionally biased region" description="Polar residues" evidence="1">
    <location>
        <begin position="42"/>
        <end position="62"/>
    </location>
</feature>
<evidence type="ECO:0000313" key="3">
    <source>
        <dbReference type="Proteomes" id="UP000023152"/>
    </source>
</evidence>